<evidence type="ECO:0000313" key="1">
    <source>
        <dbReference type="EMBL" id="KAB8036932.1"/>
    </source>
</evidence>
<reference evidence="1 2" key="1">
    <citation type="submission" date="2019-10" db="EMBL/GenBank/DDBJ databases">
        <title>New species of Slilvanegrellaceae.</title>
        <authorList>
            <person name="Pitt A."/>
            <person name="Hahn M.W."/>
        </authorList>
    </citation>
    <scope>NUCLEOTIDE SEQUENCE [LARGE SCALE GENOMIC DNA]</scope>
    <source>
        <strain evidence="1 2">SP-Ram-0.45-NSY-1</strain>
    </source>
</reference>
<dbReference type="EMBL" id="WFLM01000005">
    <property type="protein sequence ID" value="KAB8036932.1"/>
    <property type="molecule type" value="Genomic_DNA"/>
</dbReference>
<dbReference type="AlphaFoldDB" id="A0A6N6VQL1"/>
<comment type="caution">
    <text evidence="1">The sequence shown here is derived from an EMBL/GenBank/DDBJ whole genome shotgun (WGS) entry which is preliminary data.</text>
</comment>
<organism evidence="1 2">
    <name type="scientific">Silvanigrella paludirubra</name>
    <dbReference type="NCBI Taxonomy" id="2499159"/>
    <lineage>
        <taxon>Bacteria</taxon>
        <taxon>Pseudomonadati</taxon>
        <taxon>Bdellovibrionota</taxon>
        <taxon>Oligoflexia</taxon>
        <taxon>Silvanigrellales</taxon>
        <taxon>Silvanigrellaceae</taxon>
        <taxon>Silvanigrella</taxon>
    </lineage>
</organism>
<proteinExistence type="predicted"/>
<name>A0A6N6VQL1_9BACT</name>
<sequence length="303" mass="35837">MILYQNWTISENCIPKIKIISENVFSKILLKFNESLELNYKNYDPWMIPALSEERFIQLINKNNKSIIEDSENNIMLINKIFFNISIEEENKIKFEKYFGIPVNYFRLENNEKITFKFKNMFEKSLEIISIICPWIKNLYNLLVKKVYFLEPEIKNIKAMSTHFLKGAIIFRASNSNSIIDCINLAVDIVHEIGHQVLMHYLTADRIILSSYNQLIFSGAKNADRPAIKSLHSAIALTYMIYFLNNLNNIRNIIYFEDFKIFEIKRDKFKMQLEKNLNSLLKNCKFTNLGEIIITEIYSYNNI</sequence>
<evidence type="ECO:0008006" key="3">
    <source>
        <dbReference type="Google" id="ProtNLM"/>
    </source>
</evidence>
<dbReference type="Proteomes" id="UP000437748">
    <property type="component" value="Unassembled WGS sequence"/>
</dbReference>
<dbReference type="RefSeq" id="WP_153421348.1">
    <property type="nucleotide sequence ID" value="NZ_WFLM01000005.1"/>
</dbReference>
<evidence type="ECO:0000313" key="2">
    <source>
        <dbReference type="Proteomes" id="UP000437748"/>
    </source>
</evidence>
<protein>
    <recommendedName>
        <fullName evidence="3">HEXXH motif domain-containing protein</fullName>
    </recommendedName>
</protein>
<gene>
    <name evidence="1" type="ORF">GCL60_13905</name>
</gene>
<accession>A0A6N6VQL1</accession>
<keyword evidence="2" id="KW-1185">Reference proteome</keyword>